<dbReference type="SUPFAM" id="SSF55874">
    <property type="entry name" value="ATPase domain of HSP90 chaperone/DNA topoisomerase II/histidine kinase"/>
    <property type="match status" value="1"/>
</dbReference>
<evidence type="ECO:0000256" key="5">
    <source>
        <dbReference type="ARBA" id="ARBA00022553"/>
    </source>
</evidence>
<dbReference type="Proteomes" id="UP000187074">
    <property type="component" value="Unassembled WGS sequence"/>
</dbReference>
<dbReference type="PROSITE" id="PS50885">
    <property type="entry name" value="HAMP"/>
    <property type="match status" value="1"/>
</dbReference>
<keyword evidence="10" id="KW-0067">ATP-binding</keyword>
<dbReference type="InterPro" id="IPR036890">
    <property type="entry name" value="HATPase_C_sf"/>
</dbReference>
<dbReference type="PRINTS" id="PR00344">
    <property type="entry name" value="BCTRLSENSOR"/>
</dbReference>
<organism evidence="17 18">
    <name type="scientific">Paenibacillus lautus</name>
    <name type="common">Bacillus lautus</name>
    <dbReference type="NCBI Taxonomy" id="1401"/>
    <lineage>
        <taxon>Bacteria</taxon>
        <taxon>Bacillati</taxon>
        <taxon>Bacillota</taxon>
        <taxon>Bacilli</taxon>
        <taxon>Bacillales</taxon>
        <taxon>Paenibacillaceae</taxon>
        <taxon>Paenibacillus</taxon>
    </lineage>
</organism>
<keyword evidence="4" id="KW-1003">Cell membrane</keyword>
<dbReference type="InterPro" id="IPR004358">
    <property type="entry name" value="Sig_transdc_His_kin-like_C"/>
</dbReference>
<keyword evidence="7 14" id="KW-0812">Transmembrane</keyword>
<dbReference type="EMBL" id="MRTF01000008">
    <property type="protein sequence ID" value="OME90289.1"/>
    <property type="molecule type" value="Genomic_DNA"/>
</dbReference>
<evidence type="ECO:0000256" key="8">
    <source>
        <dbReference type="ARBA" id="ARBA00022741"/>
    </source>
</evidence>
<dbReference type="InterPro" id="IPR003660">
    <property type="entry name" value="HAMP_dom"/>
</dbReference>
<evidence type="ECO:0000256" key="10">
    <source>
        <dbReference type="ARBA" id="ARBA00022840"/>
    </source>
</evidence>
<evidence type="ECO:0000259" key="16">
    <source>
        <dbReference type="PROSITE" id="PS50885"/>
    </source>
</evidence>
<keyword evidence="13 14" id="KW-0472">Membrane</keyword>
<evidence type="ECO:0000256" key="9">
    <source>
        <dbReference type="ARBA" id="ARBA00022777"/>
    </source>
</evidence>
<proteinExistence type="predicted"/>
<evidence type="ECO:0000256" key="11">
    <source>
        <dbReference type="ARBA" id="ARBA00022989"/>
    </source>
</evidence>
<keyword evidence="6" id="KW-0808">Transferase</keyword>
<comment type="catalytic activity">
    <reaction evidence="1">
        <text>ATP + protein L-histidine = ADP + protein N-phospho-L-histidine.</text>
        <dbReference type="EC" id="2.7.13.3"/>
    </reaction>
</comment>
<gene>
    <name evidence="17" type="ORF">BK123_23635</name>
</gene>
<comment type="subcellular location">
    <subcellularLocation>
        <location evidence="2">Cell membrane</location>
        <topology evidence="2">Multi-pass membrane protein</topology>
    </subcellularLocation>
</comment>
<dbReference type="InterPro" id="IPR005467">
    <property type="entry name" value="His_kinase_dom"/>
</dbReference>
<dbReference type="InterPro" id="IPR010559">
    <property type="entry name" value="Sig_transdc_His_kin_internal"/>
</dbReference>
<dbReference type="GO" id="GO:0000155">
    <property type="term" value="F:phosphorelay sensor kinase activity"/>
    <property type="evidence" value="ECO:0007669"/>
    <property type="project" value="InterPro"/>
</dbReference>
<evidence type="ECO:0000256" key="6">
    <source>
        <dbReference type="ARBA" id="ARBA00022679"/>
    </source>
</evidence>
<feature type="domain" description="HAMP" evidence="16">
    <location>
        <begin position="320"/>
        <end position="372"/>
    </location>
</feature>
<evidence type="ECO:0000256" key="1">
    <source>
        <dbReference type="ARBA" id="ARBA00000085"/>
    </source>
</evidence>
<dbReference type="CDD" id="cd18773">
    <property type="entry name" value="PDC1_HK_sensor"/>
    <property type="match status" value="1"/>
</dbReference>
<keyword evidence="9 17" id="KW-0418">Kinase</keyword>
<protein>
    <recommendedName>
        <fullName evidence="3">histidine kinase</fullName>
        <ecNumber evidence="3">2.7.13.3</ecNumber>
    </recommendedName>
</protein>
<reference evidence="17 18" key="1">
    <citation type="submission" date="2016-11" db="EMBL/GenBank/DDBJ databases">
        <title>Paenibacillus species isolates.</title>
        <authorList>
            <person name="Beno S.M."/>
        </authorList>
    </citation>
    <scope>NUCLEOTIDE SEQUENCE [LARGE SCALE GENOMIC DNA]</scope>
    <source>
        <strain evidence="17 18">FSL F4-0100</strain>
    </source>
</reference>
<dbReference type="GO" id="GO:0005886">
    <property type="term" value="C:plasma membrane"/>
    <property type="evidence" value="ECO:0007669"/>
    <property type="project" value="UniProtKB-SubCell"/>
</dbReference>
<dbReference type="Pfam" id="PF02743">
    <property type="entry name" value="dCache_1"/>
    <property type="match status" value="1"/>
</dbReference>
<dbReference type="CDD" id="cd06225">
    <property type="entry name" value="HAMP"/>
    <property type="match status" value="1"/>
</dbReference>
<dbReference type="Gene3D" id="6.10.340.10">
    <property type="match status" value="1"/>
</dbReference>
<dbReference type="SMART" id="SM00304">
    <property type="entry name" value="HAMP"/>
    <property type="match status" value="1"/>
</dbReference>
<dbReference type="Gene3D" id="3.30.565.10">
    <property type="entry name" value="Histidine kinase-like ATPase, C-terminal domain"/>
    <property type="match status" value="1"/>
</dbReference>
<feature type="transmembrane region" description="Helical" evidence="14">
    <location>
        <begin position="299"/>
        <end position="323"/>
    </location>
</feature>
<feature type="transmembrane region" description="Helical" evidence="14">
    <location>
        <begin position="17"/>
        <end position="40"/>
    </location>
</feature>
<dbReference type="Pfam" id="PF06580">
    <property type="entry name" value="His_kinase"/>
    <property type="match status" value="1"/>
</dbReference>
<dbReference type="RefSeq" id="WP_076324816.1">
    <property type="nucleotide sequence ID" value="NZ_MRTF01000008.1"/>
</dbReference>
<evidence type="ECO:0000313" key="17">
    <source>
        <dbReference type="EMBL" id="OME90289.1"/>
    </source>
</evidence>
<evidence type="ECO:0000256" key="3">
    <source>
        <dbReference type="ARBA" id="ARBA00012438"/>
    </source>
</evidence>
<evidence type="ECO:0000256" key="4">
    <source>
        <dbReference type="ARBA" id="ARBA00022475"/>
    </source>
</evidence>
<dbReference type="Pfam" id="PF02518">
    <property type="entry name" value="HATPase_c"/>
    <property type="match status" value="1"/>
</dbReference>
<dbReference type="PANTHER" id="PTHR42713">
    <property type="entry name" value="HISTIDINE KINASE-RELATED"/>
    <property type="match status" value="1"/>
</dbReference>
<dbReference type="GO" id="GO:0005524">
    <property type="term" value="F:ATP binding"/>
    <property type="evidence" value="ECO:0007669"/>
    <property type="project" value="UniProtKB-KW"/>
</dbReference>
<feature type="domain" description="Histidine kinase" evidence="15">
    <location>
        <begin position="479"/>
        <end position="589"/>
    </location>
</feature>
<sequence length="590" mass="67374">MLLRIGFIANRSIRFKLLLYFITIVSLSILTLGFLGSYLYKKSIEEEMNSHTIQMMNQVKNHIEVYLKEMDNIVDYLAGEEAVIEFMRAGEQDRATLAETGAEVQRREAVFERQRPEIAGILIVNRNNASASNTMERIQRDPLTEENWYQAAVSNLDTLHLFSHPIGRNIRVKQNISADQVLTAVKAVKDPVTDEIIGVVMIDMKLDFIRSIVESVSLGKSGFIFIMDEKNGVVYSPVNRIVYRISGEWLDGTTGSLVKPIFGRNYQMIYNTFPDIGWRIVGVIPLSESLKVVSDLQTVTVIIAMVTLFFAFIASWFFTNSIVRPVGKLRSLMRKVEEGELNLRFPGRTNDEIGQLGNSFNKMVEEIENLINMVYMEQKEKREAELKALQAQIKPHFLYNTLDTIQWMAQDRDAQDIVELIVALTNLFRIGLSKGNEIIPLTDELQHVESYLVIQMARYEDKLDYEILISDEIKRYRVLKIILQPLVENAIYHGIKTKSGRGKIVIRGFKDDNGLRLIVEDDGVGLPEDKLIQLREDMRFTRQTGRERGYGLFNVNERIKLSHGPEYGISINSVPGQGTVVEVRLPLVNT</sequence>
<keyword evidence="5" id="KW-0597">Phosphoprotein</keyword>
<accession>A0A1R1AXJ7</accession>
<evidence type="ECO:0000256" key="7">
    <source>
        <dbReference type="ARBA" id="ARBA00022692"/>
    </source>
</evidence>
<comment type="caution">
    <text evidence="17">The sequence shown here is derived from an EMBL/GenBank/DDBJ whole genome shotgun (WGS) entry which is preliminary data.</text>
</comment>
<evidence type="ECO:0000256" key="14">
    <source>
        <dbReference type="SAM" id="Phobius"/>
    </source>
</evidence>
<dbReference type="InterPro" id="IPR033479">
    <property type="entry name" value="dCache_1"/>
</dbReference>
<dbReference type="Pfam" id="PF00672">
    <property type="entry name" value="HAMP"/>
    <property type="match status" value="1"/>
</dbReference>
<dbReference type="AlphaFoldDB" id="A0A1R1AXJ7"/>
<evidence type="ECO:0000313" key="18">
    <source>
        <dbReference type="Proteomes" id="UP000187074"/>
    </source>
</evidence>
<evidence type="ECO:0000256" key="2">
    <source>
        <dbReference type="ARBA" id="ARBA00004651"/>
    </source>
</evidence>
<dbReference type="STRING" id="1401.BK123_23635"/>
<dbReference type="SUPFAM" id="SSF158472">
    <property type="entry name" value="HAMP domain-like"/>
    <property type="match status" value="1"/>
</dbReference>
<keyword evidence="11 14" id="KW-1133">Transmembrane helix</keyword>
<dbReference type="SMART" id="SM00387">
    <property type="entry name" value="HATPase_c"/>
    <property type="match status" value="1"/>
</dbReference>
<dbReference type="InterPro" id="IPR051552">
    <property type="entry name" value="HptR"/>
</dbReference>
<dbReference type="Gene3D" id="3.30.450.20">
    <property type="entry name" value="PAS domain"/>
    <property type="match status" value="1"/>
</dbReference>
<name>A0A1R1AXJ7_PAELA</name>
<dbReference type="PANTHER" id="PTHR42713:SF2">
    <property type="entry name" value="TWO-COMPONENT SENSOR KINASE YESM"/>
    <property type="match status" value="1"/>
</dbReference>
<evidence type="ECO:0000259" key="15">
    <source>
        <dbReference type="PROSITE" id="PS50109"/>
    </source>
</evidence>
<keyword evidence="8" id="KW-0547">Nucleotide-binding</keyword>
<keyword evidence="12" id="KW-0902">Two-component regulatory system</keyword>
<dbReference type="EC" id="2.7.13.3" evidence="3"/>
<dbReference type="PROSITE" id="PS50109">
    <property type="entry name" value="HIS_KIN"/>
    <property type="match status" value="1"/>
</dbReference>
<dbReference type="OrthoDB" id="9776552at2"/>
<evidence type="ECO:0000256" key="12">
    <source>
        <dbReference type="ARBA" id="ARBA00023012"/>
    </source>
</evidence>
<dbReference type="InterPro" id="IPR003594">
    <property type="entry name" value="HATPase_dom"/>
</dbReference>
<evidence type="ECO:0000256" key="13">
    <source>
        <dbReference type="ARBA" id="ARBA00023136"/>
    </source>
</evidence>